<dbReference type="AlphaFoldDB" id="A0A348HEK1"/>
<keyword evidence="4 5" id="KW-0663">Pyridoxal phosphate</keyword>
<evidence type="ECO:0000256" key="3">
    <source>
        <dbReference type="ARBA" id="ARBA00022679"/>
    </source>
</evidence>
<dbReference type="OrthoDB" id="9801052at2"/>
<protein>
    <submittedName>
        <fullName evidence="6">Ornithine/acetylornithine aminotransferase</fullName>
    </submittedName>
</protein>
<gene>
    <name evidence="6" type="ORF">ZBT109_1293</name>
</gene>
<dbReference type="KEGG" id="zpl:ZBT109_1293"/>
<dbReference type="PANTHER" id="PTHR11986:SF112">
    <property type="entry name" value="PUTRESCINE AMINOTRANSFERASE"/>
    <property type="match status" value="1"/>
</dbReference>
<dbReference type="Gene3D" id="3.90.1150.10">
    <property type="entry name" value="Aspartate Aminotransferase, domain 1"/>
    <property type="match status" value="1"/>
</dbReference>
<evidence type="ECO:0000313" key="6">
    <source>
        <dbReference type="EMBL" id="BBG30053.1"/>
    </source>
</evidence>
<dbReference type="InterPro" id="IPR015422">
    <property type="entry name" value="PyrdxlP-dep_Trfase_small"/>
</dbReference>
<evidence type="ECO:0000256" key="1">
    <source>
        <dbReference type="ARBA" id="ARBA00001933"/>
    </source>
</evidence>
<proteinExistence type="inferred from homology"/>
<reference evidence="6 7" key="1">
    <citation type="submission" date="2018-09" db="EMBL/GenBank/DDBJ databases">
        <title>Zymobacter palmae IAM14233 (=T109) whole genome analysis.</title>
        <authorList>
            <person name="Yanase H."/>
        </authorList>
    </citation>
    <scope>NUCLEOTIDE SEQUENCE [LARGE SCALE GENOMIC DNA]</scope>
    <source>
        <strain evidence="6 7">IAM14233</strain>
    </source>
</reference>
<keyword evidence="2 6" id="KW-0032">Aminotransferase</keyword>
<keyword evidence="7" id="KW-1185">Reference proteome</keyword>
<accession>A0A348HEK1</accession>
<dbReference type="NCBIfam" id="TIGR03372">
    <property type="entry name" value="putres_am_tran"/>
    <property type="match status" value="1"/>
</dbReference>
<comment type="cofactor">
    <cofactor evidence="1">
        <name>pyridoxal 5'-phosphate</name>
        <dbReference type="ChEBI" id="CHEBI:597326"/>
    </cofactor>
</comment>
<dbReference type="CDD" id="cd00610">
    <property type="entry name" value="OAT_like"/>
    <property type="match status" value="1"/>
</dbReference>
<dbReference type="SUPFAM" id="SSF53383">
    <property type="entry name" value="PLP-dependent transferases"/>
    <property type="match status" value="1"/>
</dbReference>
<dbReference type="InterPro" id="IPR005814">
    <property type="entry name" value="Aminotrans_3"/>
</dbReference>
<evidence type="ECO:0000256" key="5">
    <source>
        <dbReference type="RuleBase" id="RU003560"/>
    </source>
</evidence>
<dbReference type="PANTHER" id="PTHR11986">
    <property type="entry name" value="AMINOTRANSFERASE CLASS III"/>
    <property type="match status" value="1"/>
</dbReference>
<dbReference type="Gene3D" id="3.40.640.10">
    <property type="entry name" value="Type I PLP-dependent aspartate aminotransferase-like (Major domain)"/>
    <property type="match status" value="1"/>
</dbReference>
<keyword evidence="3 6" id="KW-0808">Transferase</keyword>
<dbReference type="InterPro" id="IPR015421">
    <property type="entry name" value="PyrdxlP-dep_Trfase_major"/>
</dbReference>
<dbReference type="PROSITE" id="PS00600">
    <property type="entry name" value="AA_TRANSFER_CLASS_3"/>
    <property type="match status" value="1"/>
</dbReference>
<comment type="similarity">
    <text evidence="5">Belongs to the class-III pyridoxal-phosphate-dependent aminotransferase family.</text>
</comment>
<dbReference type="NCBIfam" id="NF008570">
    <property type="entry name" value="PRK11522.1"/>
    <property type="match status" value="1"/>
</dbReference>
<dbReference type="InterPro" id="IPR017747">
    <property type="entry name" value="Putrescine_aminotransferase"/>
</dbReference>
<dbReference type="GO" id="GO:0033094">
    <property type="term" value="F:putrescine--2-oxoglutarate transaminase activity"/>
    <property type="evidence" value="ECO:0007669"/>
    <property type="project" value="InterPro"/>
</dbReference>
<organism evidence="6 7">
    <name type="scientific">Zymobacter palmae</name>
    <dbReference type="NCBI Taxonomy" id="33074"/>
    <lineage>
        <taxon>Bacteria</taxon>
        <taxon>Pseudomonadati</taxon>
        <taxon>Pseudomonadota</taxon>
        <taxon>Gammaproteobacteria</taxon>
        <taxon>Oceanospirillales</taxon>
        <taxon>Halomonadaceae</taxon>
        <taxon>Zymobacter group</taxon>
        <taxon>Zymobacter</taxon>
    </lineage>
</organism>
<evidence type="ECO:0000313" key="7">
    <source>
        <dbReference type="Proteomes" id="UP000267342"/>
    </source>
</evidence>
<dbReference type="EMBL" id="AP018933">
    <property type="protein sequence ID" value="BBG30053.1"/>
    <property type="molecule type" value="Genomic_DNA"/>
</dbReference>
<sequence length="456" mass="49159">MNDDNRYGDITEFIDGVLTTIGKETLTGDELALFNDEVVANFRDYVNPGFLEYRKSVADDGNYAAVEWRSSSPNTLMDSRGNTYIDCLGGFGIYNVGHRNPAVLKAVRQQMDKQPLHSQELLDPLRALLAKVLAQLTPGGLQYSFFTNSGTESVEAALKLAKGYQASRGKTTVISTTGAFHGKSLGSLSATAKSVFRKPFMPLVPGFRHVAYGDIDAMRKIVADCATVGDDVAAIILEPVQGEGGVIVPPADYLPAIRQLCDDEGIVMILDEVQTGFGRTGRMFACEHYGVTPDILCLAKSMGGGVVPAGAVVATEELFSTLFENPFLHTSTFGGNPLACAAALATIKELIDNDLPGAAAEKGKVMLDRMIALKDEFPDLILEARGQGLLMAFEFQENDIGYAFSKGMFDRGVLVAGTLINAKTVRIEPPLTITLDQCHQVMDTARAVLQEVRNSL</sequence>
<dbReference type="PIRSF" id="PIRSF000521">
    <property type="entry name" value="Transaminase_4ab_Lys_Orn"/>
    <property type="match status" value="1"/>
</dbReference>
<dbReference type="GO" id="GO:0009447">
    <property type="term" value="P:putrescine catabolic process"/>
    <property type="evidence" value="ECO:0007669"/>
    <property type="project" value="InterPro"/>
</dbReference>
<dbReference type="RefSeq" id="WP_084261860.1">
    <property type="nucleotide sequence ID" value="NZ_AP018933.1"/>
</dbReference>
<dbReference type="FunFam" id="3.40.640.10:FF:000004">
    <property type="entry name" value="Acetylornithine aminotransferase"/>
    <property type="match status" value="1"/>
</dbReference>
<dbReference type="InterPro" id="IPR050103">
    <property type="entry name" value="Class-III_PLP-dep_AT"/>
</dbReference>
<dbReference type="Pfam" id="PF00202">
    <property type="entry name" value="Aminotran_3"/>
    <property type="match status" value="1"/>
</dbReference>
<dbReference type="STRING" id="1123510.GCA_000620025_00288"/>
<dbReference type="Proteomes" id="UP000267342">
    <property type="component" value="Chromosome"/>
</dbReference>
<dbReference type="GO" id="GO:0030170">
    <property type="term" value="F:pyridoxal phosphate binding"/>
    <property type="evidence" value="ECO:0007669"/>
    <property type="project" value="InterPro"/>
</dbReference>
<dbReference type="InterPro" id="IPR049704">
    <property type="entry name" value="Aminotrans_3_PPA_site"/>
</dbReference>
<dbReference type="GO" id="GO:0042802">
    <property type="term" value="F:identical protein binding"/>
    <property type="evidence" value="ECO:0007669"/>
    <property type="project" value="TreeGrafter"/>
</dbReference>
<dbReference type="InterPro" id="IPR015424">
    <property type="entry name" value="PyrdxlP-dep_Trfase"/>
</dbReference>
<evidence type="ECO:0000256" key="4">
    <source>
        <dbReference type="ARBA" id="ARBA00022898"/>
    </source>
</evidence>
<name>A0A348HEK1_9GAMM</name>
<evidence type="ECO:0000256" key="2">
    <source>
        <dbReference type="ARBA" id="ARBA00022576"/>
    </source>
</evidence>